<dbReference type="Proteomes" id="UP001058626">
    <property type="component" value="Chromosome"/>
</dbReference>
<keyword evidence="3" id="KW-1185">Reference proteome</keyword>
<dbReference type="InterPro" id="IPR000084">
    <property type="entry name" value="PE-PGRS_N"/>
</dbReference>
<feature type="domain" description="PE" evidence="1">
    <location>
        <begin position="4"/>
        <end position="94"/>
    </location>
</feature>
<name>A0A9N7LRK8_9MYCO</name>
<dbReference type="RefSeq" id="WP_106407436.1">
    <property type="nucleotide sequence ID" value="NZ_JACKSB010000442.1"/>
</dbReference>
<protein>
    <recommendedName>
        <fullName evidence="1">PE domain-containing protein</fullName>
    </recommendedName>
</protein>
<evidence type="ECO:0000259" key="1">
    <source>
        <dbReference type="Pfam" id="PF00934"/>
    </source>
</evidence>
<organism evidence="2 3">
    <name type="scientific">Mycobacterium pseudoshottsii</name>
    <dbReference type="NCBI Taxonomy" id="265949"/>
    <lineage>
        <taxon>Bacteria</taxon>
        <taxon>Bacillati</taxon>
        <taxon>Actinomycetota</taxon>
        <taxon>Actinomycetes</taxon>
        <taxon>Mycobacteriales</taxon>
        <taxon>Mycobacteriaceae</taxon>
        <taxon>Mycobacterium</taxon>
        <taxon>Mycobacterium ulcerans group</taxon>
    </lineage>
</organism>
<dbReference type="InterPro" id="IPR038332">
    <property type="entry name" value="PPE_sf"/>
</dbReference>
<dbReference type="Gene3D" id="1.10.287.850">
    <property type="entry name" value="HP0062-like domain"/>
    <property type="match status" value="1"/>
</dbReference>
<dbReference type="Pfam" id="PF00934">
    <property type="entry name" value="PE"/>
    <property type="match status" value="1"/>
</dbReference>
<reference evidence="2" key="1">
    <citation type="submission" date="2022-06" db="EMBL/GenBank/DDBJ databases">
        <title>Complete genome sequence of Mycobacterium pseudoshottsii NJB1907-Z4.</title>
        <authorList>
            <person name="Komine T."/>
            <person name="Fukano H."/>
            <person name="Wada S."/>
        </authorList>
    </citation>
    <scope>NUCLEOTIDE SEQUENCE</scope>
    <source>
        <strain evidence="2">NJB1907-Z4</strain>
    </source>
</reference>
<evidence type="ECO:0000313" key="2">
    <source>
        <dbReference type="EMBL" id="BDN82261.1"/>
    </source>
</evidence>
<evidence type="ECO:0000313" key="3">
    <source>
        <dbReference type="Proteomes" id="UP001058626"/>
    </source>
</evidence>
<sequence>MSFVTAVPELVESAAQDLAGIRSALVEAAQAVAVPTTALAAAGEDEVSAAIAALFGTFGQEYQAVSAQAASFHESFVRVLSGAAASYVEAEVANGAALLAGESAAAAVSGGFSGGLTAGLSAELALQAANSLATAFGSGVSGLALQTGGALVSGLGTGLVQTGEVIVSAGQALQNLGSFMAGAGAGLSAQASAALTQAMNLGGSLSAQLGASLSGNFNLALPELIAGFNNGLTGLIQTGQTITTSLIGSAGSGLGALFQTGGTVLTNFGSALPEFAAQLSGAISATVGSSLPGLVGAFDSGFTGLV</sequence>
<accession>A0A9N7LRK8</accession>
<dbReference type="EMBL" id="AP026367">
    <property type="protein sequence ID" value="BDN82261.1"/>
    <property type="molecule type" value="Genomic_DNA"/>
</dbReference>
<dbReference type="SUPFAM" id="SSF140459">
    <property type="entry name" value="PE/PPE dimer-like"/>
    <property type="match status" value="1"/>
</dbReference>
<dbReference type="AlphaFoldDB" id="A0A9N7LRK8"/>
<gene>
    <name evidence="2" type="ORF">NJB1907Z4_C24760</name>
</gene>
<proteinExistence type="predicted"/>